<dbReference type="GO" id="GO:0015020">
    <property type="term" value="F:glucuronosyltransferase activity"/>
    <property type="evidence" value="ECO:0007669"/>
    <property type="project" value="UniProtKB-EC"/>
</dbReference>
<dbReference type="InterPro" id="IPR050271">
    <property type="entry name" value="UDP-glycosyltransferase"/>
</dbReference>
<reference evidence="6" key="1">
    <citation type="submission" date="2013-07" db="EMBL/GenBank/DDBJ databases">
        <title>Midgut Transcriptome Profiling of Anoplphora glabripennis, a Lignocellulose Degrading, Wood-Boring Cerambycid.</title>
        <authorList>
            <person name="Scully E.D."/>
            <person name="Hoover K."/>
            <person name="Carlson J.E."/>
            <person name="Tien M."/>
            <person name="Geib S.M."/>
        </authorList>
    </citation>
    <scope>NUCLEOTIDE SEQUENCE</scope>
</reference>
<sequence>MDKYLLLLLVLSLASSLQCARILGVFQMPTVSHQSVFQSLWKELSLRGHDVTVVTPYPLKDPRLVNLTEIDMSYASDSMKRHGFQFFMRKEFAVHTKIPKIFAINYDAADAIFSNTEFIKIYNNSNEKFDVILVQTYISPIMYSLGYKLGAPVIGVASMGGYVGSHYAMGNPNPPSLYSEMFLPYNGKLTFYERLCSTLYYIWLRFYLTFVAIPRCDEIARKYLGNDMPYMGEIEKNLSLLFLTTNPIFYPPRPTVPTIIPLQRLHMKPPKPLPKDLQTILDNAKNGVIFFSLGSNVQSVNMPDRLRIVLNEAFSELPYTILWKYESVDLPGKPSNVIIKKWLPQQDVLAHPNIRAFISQTGLQSTEEAIDRGVPIIGMPFIADQSMNTRVVAEIGIGVGVDYETVTKEELKNAIIEVAENEKYKRNIEKLRDLMLDEQVPPMEKAIWWIEYVIRHKGTKHLRSPTVDISWIEYFLIDIAFVVLLISTIIIYSIYKIVKVLRNCNKATVKKNGKND</sequence>
<keyword evidence="5" id="KW-1133">Transmembrane helix</keyword>
<name>V5GJ31_ANOGL</name>
<protein>
    <recommendedName>
        <fullName evidence="5">UDP-glucuronosyltransferase</fullName>
        <ecNumber evidence="5">2.4.1.17</ecNumber>
    </recommendedName>
</protein>
<comment type="similarity">
    <text evidence="1 4">Belongs to the UDP-glycosyltransferase family.</text>
</comment>
<dbReference type="PANTHER" id="PTHR48043:SF159">
    <property type="entry name" value="EG:EG0003.4 PROTEIN-RELATED"/>
    <property type="match status" value="1"/>
</dbReference>
<feature type="chain" id="PRO_5005148796" description="UDP-glucuronosyltransferase" evidence="5">
    <location>
        <begin position="20"/>
        <end position="516"/>
    </location>
</feature>
<evidence type="ECO:0000256" key="2">
    <source>
        <dbReference type="ARBA" id="ARBA00022676"/>
    </source>
</evidence>
<feature type="signal peptide" evidence="5">
    <location>
        <begin position="1"/>
        <end position="19"/>
    </location>
</feature>
<dbReference type="CDD" id="cd03784">
    <property type="entry name" value="GT1_Gtf-like"/>
    <property type="match status" value="1"/>
</dbReference>
<feature type="transmembrane region" description="Helical" evidence="5">
    <location>
        <begin position="471"/>
        <end position="495"/>
    </location>
</feature>
<comment type="subcellular location">
    <subcellularLocation>
        <location evidence="5">Membrane</location>
        <topology evidence="5">Single-pass membrane protein</topology>
    </subcellularLocation>
</comment>
<evidence type="ECO:0000256" key="5">
    <source>
        <dbReference type="RuleBase" id="RU362059"/>
    </source>
</evidence>
<comment type="catalytic activity">
    <reaction evidence="5">
        <text>glucuronate acceptor + UDP-alpha-D-glucuronate = acceptor beta-D-glucuronoside + UDP + H(+)</text>
        <dbReference type="Rhea" id="RHEA:21032"/>
        <dbReference type="ChEBI" id="CHEBI:15378"/>
        <dbReference type="ChEBI" id="CHEBI:58052"/>
        <dbReference type="ChEBI" id="CHEBI:58223"/>
        <dbReference type="ChEBI" id="CHEBI:132367"/>
        <dbReference type="ChEBI" id="CHEBI:132368"/>
        <dbReference type="EC" id="2.4.1.17"/>
    </reaction>
</comment>
<dbReference type="InterPro" id="IPR035595">
    <property type="entry name" value="UDP_glycos_trans_CS"/>
</dbReference>
<dbReference type="FunFam" id="3.40.50.2000:FF:000050">
    <property type="entry name" value="UDP-glucuronosyltransferase"/>
    <property type="match status" value="1"/>
</dbReference>
<gene>
    <name evidence="6" type="primary">UDPE</name>
</gene>
<keyword evidence="2 4" id="KW-0328">Glycosyltransferase</keyword>
<dbReference type="EMBL" id="GALX01004392">
    <property type="protein sequence ID" value="JAB64074.1"/>
    <property type="molecule type" value="Transcribed_RNA"/>
</dbReference>
<dbReference type="InterPro" id="IPR002213">
    <property type="entry name" value="UDP_glucos_trans"/>
</dbReference>
<evidence type="ECO:0000256" key="4">
    <source>
        <dbReference type="RuleBase" id="RU003718"/>
    </source>
</evidence>
<accession>V5GJ31</accession>
<organism evidence="6">
    <name type="scientific">Anoplophora glabripennis</name>
    <name type="common">Asian longhorn beetle</name>
    <name type="synonym">Anoplophora nobilis</name>
    <dbReference type="NCBI Taxonomy" id="217634"/>
    <lineage>
        <taxon>Eukaryota</taxon>
        <taxon>Metazoa</taxon>
        <taxon>Ecdysozoa</taxon>
        <taxon>Arthropoda</taxon>
        <taxon>Hexapoda</taxon>
        <taxon>Insecta</taxon>
        <taxon>Pterygota</taxon>
        <taxon>Neoptera</taxon>
        <taxon>Endopterygota</taxon>
        <taxon>Coleoptera</taxon>
        <taxon>Polyphaga</taxon>
        <taxon>Cucujiformia</taxon>
        <taxon>Chrysomeloidea</taxon>
        <taxon>Cerambycidae</taxon>
        <taxon>Lamiinae</taxon>
        <taxon>Lamiini</taxon>
        <taxon>Anoplophora</taxon>
    </lineage>
</organism>
<dbReference type="PANTHER" id="PTHR48043">
    <property type="entry name" value="EG:EG0003.4 PROTEIN-RELATED"/>
    <property type="match status" value="1"/>
</dbReference>
<keyword evidence="5" id="KW-0472">Membrane</keyword>
<keyword evidence="3 4" id="KW-0808">Transferase</keyword>
<keyword evidence="5" id="KW-0732">Signal</keyword>
<dbReference type="AlphaFoldDB" id="V5GJ31"/>
<proteinExistence type="inferred from homology"/>
<dbReference type="PROSITE" id="PS00375">
    <property type="entry name" value="UDPGT"/>
    <property type="match status" value="1"/>
</dbReference>
<dbReference type="SUPFAM" id="SSF53756">
    <property type="entry name" value="UDP-Glycosyltransferase/glycogen phosphorylase"/>
    <property type="match status" value="1"/>
</dbReference>
<keyword evidence="5" id="KW-0812">Transmembrane</keyword>
<dbReference type="GO" id="GO:0016020">
    <property type="term" value="C:membrane"/>
    <property type="evidence" value="ECO:0007669"/>
    <property type="project" value="UniProtKB-SubCell"/>
</dbReference>
<evidence type="ECO:0000313" key="6">
    <source>
        <dbReference type="EMBL" id="JAB64074.1"/>
    </source>
</evidence>
<dbReference type="EC" id="2.4.1.17" evidence="5"/>
<dbReference type="Gene3D" id="3.40.50.2000">
    <property type="entry name" value="Glycogen Phosphorylase B"/>
    <property type="match status" value="1"/>
</dbReference>
<evidence type="ECO:0000256" key="3">
    <source>
        <dbReference type="ARBA" id="ARBA00022679"/>
    </source>
</evidence>
<dbReference type="Pfam" id="PF00201">
    <property type="entry name" value="UDPGT"/>
    <property type="match status" value="1"/>
</dbReference>
<evidence type="ECO:0000256" key="1">
    <source>
        <dbReference type="ARBA" id="ARBA00009995"/>
    </source>
</evidence>